<protein>
    <submittedName>
        <fullName evidence="2">Helix-turn-helix domain-containing protein</fullName>
    </submittedName>
</protein>
<evidence type="ECO:0000313" key="2">
    <source>
        <dbReference type="EMBL" id="MBK9295766.1"/>
    </source>
</evidence>
<dbReference type="Gene3D" id="1.10.260.40">
    <property type="entry name" value="lambda repressor-like DNA-binding domains"/>
    <property type="match status" value="1"/>
</dbReference>
<feature type="domain" description="HTH cro/C1-type" evidence="1">
    <location>
        <begin position="46"/>
        <end position="101"/>
    </location>
</feature>
<dbReference type="PROSITE" id="PS50943">
    <property type="entry name" value="HTH_CROC1"/>
    <property type="match status" value="1"/>
</dbReference>
<dbReference type="GO" id="GO:0003677">
    <property type="term" value="F:DNA binding"/>
    <property type="evidence" value="ECO:0007669"/>
    <property type="project" value="InterPro"/>
</dbReference>
<dbReference type="Proteomes" id="UP000727993">
    <property type="component" value="Unassembled WGS sequence"/>
</dbReference>
<dbReference type="InterPro" id="IPR001387">
    <property type="entry name" value="Cro/C1-type_HTH"/>
</dbReference>
<proteinExistence type="predicted"/>
<dbReference type="InterPro" id="IPR010982">
    <property type="entry name" value="Lambda_DNA-bd_dom_sf"/>
</dbReference>
<dbReference type="SUPFAM" id="SSF47413">
    <property type="entry name" value="lambda repressor-like DNA-binding domains"/>
    <property type="match status" value="1"/>
</dbReference>
<reference evidence="2 3" key="1">
    <citation type="submission" date="2020-10" db="EMBL/GenBank/DDBJ databases">
        <title>Connecting structure to function with the recovery of over 1000 high-quality activated sludge metagenome-assembled genomes encoding full-length rRNA genes using long-read sequencing.</title>
        <authorList>
            <person name="Singleton C.M."/>
            <person name="Petriglieri F."/>
            <person name="Kristensen J.M."/>
            <person name="Kirkegaard R.H."/>
            <person name="Michaelsen T.Y."/>
            <person name="Andersen M.H."/>
            <person name="Karst S.M."/>
            <person name="Dueholm M.S."/>
            <person name="Nielsen P.H."/>
            <person name="Albertsen M."/>
        </authorList>
    </citation>
    <scope>NUCLEOTIDE SEQUENCE [LARGE SCALE GENOMIC DNA]</scope>
    <source>
        <strain evidence="2">Lyne_18-Q3-R50-59_MAXAC.006</strain>
    </source>
</reference>
<dbReference type="EMBL" id="JADJZA010000001">
    <property type="protein sequence ID" value="MBK9295766.1"/>
    <property type="molecule type" value="Genomic_DNA"/>
</dbReference>
<dbReference type="SMART" id="SM00530">
    <property type="entry name" value="HTH_XRE"/>
    <property type="match status" value="1"/>
</dbReference>
<comment type="caution">
    <text evidence="2">The sequence shown here is derived from an EMBL/GenBank/DDBJ whole genome shotgun (WGS) entry which is preliminary data.</text>
</comment>
<evidence type="ECO:0000259" key="1">
    <source>
        <dbReference type="PROSITE" id="PS50943"/>
    </source>
</evidence>
<accession>A0A936TBU4</accession>
<gene>
    <name evidence="2" type="ORF">IPN02_02590</name>
</gene>
<dbReference type="Pfam" id="PF01381">
    <property type="entry name" value="HTH_3"/>
    <property type="match status" value="1"/>
</dbReference>
<name>A0A936TBU4_9ACTN</name>
<sequence>MLASMSTARTGAERYLEARRADPDYEREYQAARRRIGQIDSFIRMLDERRSNLHLSKAELARRADLRPEMVRRLFSAQGPNPTLATLVALTEALELELVAQPRSTKG</sequence>
<organism evidence="2 3">
    <name type="scientific">Candidatus Neomicrothrix subdominans</name>
    <dbReference type="NCBI Taxonomy" id="2954438"/>
    <lineage>
        <taxon>Bacteria</taxon>
        <taxon>Bacillati</taxon>
        <taxon>Actinomycetota</taxon>
        <taxon>Acidimicrobiia</taxon>
        <taxon>Acidimicrobiales</taxon>
        <taxon>Microthrixaceae</taxon>
        <taxon>Candidatus Neomicrothrix</taxon>
    </lineage>
</organism>
<dbReference type="AlphaFoldDB" id="A0A936TBU4"/>
<evidence type="ECO:0000313" key="3">
    <source>
        <dbReference type="Proteomes" id="UP000727993"/>
    </source>
</evidence>